<evidence type="ECO:0000256" key="1">
    <source>
        <dbReference type="SAM" id="Coils"/>
    </source>
</evidence>
<dbReference type="CDD" id="cd08504">
    <property type="entry name" value="PBP2_OppA"/>
    <property type="match status" value="1"/>
</dbReference>
<dbReference type="Gene3D" id="3.40.190.10">
    <property type="entry name" value="Periplasmic binding protein-like II"/>
    <property type="match status" value="1"/>
</dbReference>
<proteinExistence type="predicted"/>
<dbReference type="PANTHER" id="PTHR30290">
    <property type="entry name" value="PERIPLASMIC BINDING COMPONENT OF ABC TRANSPORTER"/>
    <property type="match status" value="1"/>
</dbReference>
<dbReference type="Proteomes" id="UP000721415">
    <property type="component" value="Unassembled WGS sequence"/>
</dbReference>
<evidence type="ECO:0000313" key="3">
    <source>
        <dbReference type="EMBL" id="MBG9986415.1"/>
    </source>
</evidence>
<gene>
    <name evidence="3" type="ORF">HZY91_05850</name>
</gene>
<comment type="caution">
    <text evidence="3">The sequence shown here is derived from an EMBL/GenBank/DDBJ whole genome shotgun (WGS) entry which is preliminary data.</text>
</comment>
<dbReference type="PANTHER" id="PTHR30290:SF79">
    <property type="entry name" value="DIPEPTIDE-BINDING PROTEIN DPPE"/>
    <property type="match status" value="1"/>
</dbReference>
<dbReference type="InterPro" id="IPR000914">
    <property type="entry name" value="SBP_5_dom"/>
</dbReference>
<keyword evidence="4" id="KW-1185">Reference proteome</keyword>
<dbReference type="EMBL" id="JACBXQ010000003">
    <property type="protein sequence ID" value="MBG9986415.1"/>
    <property type="molecule type" value="Genomic_DNA"/>
</dbReference>
<dbReference type="RefSeq" id="WP_197115337.1">
    <property type="nucleotide sequence ID" value="NZ_JACBXQ010000003.1"/>
</dbReference>
<accession>A0ABS0LSH7</accession>
<dbReference type="Pfam" id="PF00496">
    <property type="entry name" value="SBP_bac_5"/>
    <property type="match status" value="1"/>
</dbReference>
<feature type="domain" description="Solute-binding protein family 5" evidence="2">
    <location>
        <begin position="75"/>
        <end position="459"/>
    </location>
</feature>
<reference evidence="3 4" key="1">
    <citation type="submission" date="2020-07" db="EMBL/GenBank/DDBJ databases">
        <title>Facklamia lactis sp. nov., isolated from raw milk.</title>
        <authorList>
            <person name="Doll E.V."/>
            <person name="Huptas C."/>
            <person name="Staib L."/>
            <person name="Wenning M."/>
            <person name="Scherer S."/>
        </authorList>
    </citation>
    <scope>NUCLEOTIDE SEQUENCE [LARGE SCALE GENOMIC DNA]</scope>
    <source>
        <strain evidence="3 4">DSM 111018</strain>
    </source>
</reference>
<feature type="coiled-coil region" evidence="1">
    <location>
        <begin position="466"/>
        <end position="493"/>
    </location>
</feature>
<name>A0ABS0LSH7_9LACT</name>
<dbReference type="SUPFAM" id="SSF53850">
    <property type="entry name" value="Periplasmic binding protein-like II"/>
    <property type="match status" value="1"/>
</dbReference>
<dbReference type="Gene3D" id="3.90.76.10">
    <property type="entry name" value="Dipeptide-binding Protein, Domain 1"/>
    <property type="match status" value="1"/>
</dbReference>
<dbReference type="PIRSF" id="PIRSF002741">
    <property type="entry name" value="MppA"/>
    <property type="match status" value="1"/>
</dbReference>
<dbReference type="Gene3D" id="3.10.105.10">
    <property type="entry name" value="Dipeptide-binding Protein, Domain 3"/>
    <property type="match status" value="1"/>
</dbReference>
<sequence length="539" mass="59802">MKRSHKIIVGFLMMFLILSNFVGVISSISAQEGASLNLALNAEPPTLDPGLATDSTSGSIIRNVFEGLTHNNNGEIQPGVAEEWEESEDGLTWTFKLRQDATWSNGDPVTANDFVFSWKRVLDPATAATYASILYPIEGAEAFNTGEGKADDVGVKAIDDYTLEVKLTHPTPYFIELTSFYTYMPVNQKAVEADEQGWAAEAGDAYVTNGPFSLSEWNHNANVVLAKNAEYWDVDNVKLDNVNIQIIESEATANAEYQAGNLDYLGTPYGTVSLDSIDMYRNNSELKSEPYAAIYWYKINTTDEKLQNVNLRKALSLAIDRQALIDNILKGDQIPATGLIPPTIEGFEEDRGYLKDNDIELAKEYLATAMEELGIKDPSEITINISINESEAHSTIAQHIQQGWAQNLGINSEIDSTEWQVYLEKLQALDFQVGRMGWIADYNDASTFLDMYRTAKTGNNDTGWENENFKQLLDEAAAETDEAKRTQKLLDAEAVMMEEMPVIPIYYYTSNYVVKEGIEGLAPDALGNVSLKDVVKSAE</sequence>
<dbReference type="InterPro" id="IPR030678">
    <property type="entry name" value="Peptide/Ni-bd"/>
</dbReference>
<evidence type="ECO:0000259" key="2">
    <source>
        <dbReference type="Pfam" id="PF00496"/>
    </source>
</evidence>
<organism evidence="3 4">
    <name type="scientific">Facklamia lactis</name>
    <dbReference type="NCBI Taxonomy" id="2749967"/>
    <lineage>
        <taxon>Bacteria</taxon>
        <taxon>Bacillati</taxon>
        <taxon>Bacillota</taxon>
        <taxon>Bacilli</taxon>
        <taxon>Lactobacillales</taxon>
        <taxon>Aerococcaceae</taxon>
        <taxon>Facklamia</taxon>
    </lineage>
</organism>
<evidence type="ECO:0000313" key="4">
    <source>
        <dbReference type="Proteomes" id="UP000721415"/>
    </source>
</evidence>
<keyword evidence="1" id="KW-0175">Coiled coil</keyword>
<protein>
    <submittedName>
        <fullName evidence="3">Peptide ABC transporter substrate-binding protein</fullName>
    </submittedName>
</protein>
<dbReference type="InterPro" id="IPR039424">
    <property type="entry name" value="SBP_5"/>
</dbReference>